<accession>A0A1G8RHR8</accession>
<dbReference type="Gene3D" id="3.30.465.60">
    <property type="match status" value="1"/>
</dbReference>
<proteinExistence type="inferred from homology"/>
<dbReference type="Pfam" id="PF01171">
    <property type="entry name" value="ATP_bind_3"/>
    <property type="match status" value="1"/>
</dbReference>
<dbReference type="HAMAP" id="MF_01161">
    <property type="entry name" value="tRNA_Ile_lys_synt"/>
    <property type="match status" value="1"/>
</dbReference>
<reference evidence="10 11" key="1">
    <citation type="submission" date="2016-10" db="EMBL/GenBank/DDBJ databases">
        <authorList>
            <person name="de Groot N.N."/>
        </authorList>
    </citation>
    <scope>NUCLEOTIDE SEQUENCE [LARGE SCALE GENOMIC DNA]</scope>
    <source>
        <strain evidence="10 11">DSM 21771</strain>
    </source>
</reference>
<dbReference type="SUPFAM" id="SSF52402">
    <property type="entry name" value="Adenine nucleotide alpha hydrolases-like"/>
    <property type="match status" value="1"/>
</dbReference>
<dbReference type="InterPro" id="IPR015262">
    <property type="entry name" value="tRNA_Ile_lys_synt_subst-bd"/>
</dbReference>
<name>A0A1G8RHR8_9BACI</name>
<evidence type="ECO:0000256" key="7">
    <source>
        <dbReference type="ARBA" id="ARBA00048539"/>
    </source>
</evidence>
<comment type="domain">
    <text evidence="8">The N-terminal region contains the highly conserved SGGXDS motif, predicted to be a P-loop motif involved in ATP binding.</text>
</comment>
<dbReference type="OrthoDB" id="9807403at2"/>
<feature type="binding site" evidence="8">
    <location>
        <begin position="26"/>
        <end position="31"/>
    </location>
    <ligand>
        <name>ATP</name>
        <dbReference type="ChEBI" id="CHEBI:30616"/>
    </ligand>
</feature>
<keyword evidence="4 8" id="KW-0819">tRNA processing</keyword>
<evidence type="ECO:0000256" key="5">
    <source>
        <dbReference type="ARBA" id="ARBA00022741"/>
    </source>
</evidence>
<dbReference type="GO" id="GO:0005737">
    <property type="term" value="C:cytoplasm"/>
    <property type="evidence" value="ECO:0007669"/>
    <property type="project" value="UniProtKB-SubCell"/>
</dbReference>
<dbReference type="Gene3D" id="3.40.50.620">
    <property type="entry name" value="HUPs"/>
    <property type="match status" value="1"/>
</dbReference>
<dbReference type="PANTHER" id="PTHR43033">
    <property type="entry name" value="TRNA(ILE)-LYSIDINE SYNTHASE-RELATED"/>
    <property type="match status" value="1"/>
</dbReference>
<evidence type="ECO:0000313" key="11">
    <source>
        <dbReference type="Proteomes" id="UP000198853"/>
    </source>
</evidence>
<dbReference type="NCBIfam" id="TIGR02432">
    <property type="entry name" value="lysidine_TilS_N"/>
    <property type="match status" value="1"/>
</dbReference>
<comment type="similarity">
    <text evidence="8">Belongs to the tRNA(Ile)-lysidine synthase family.</text>
</comment>
<dbReference type="EMBL" id="FNEN01000018">
    <property type="protein sequence ID" value="SDJ16536.1"/>
    <property type="molecule type" value="Genomic_DNA"/>
</dbReference>
<evidence type="ECO:0000313" key="10">
    <source>
        <dbReference type="EMBL" id="SDJ16536.1"/>
    </source>
</evidence>
<keyword evidence="2 8" id="KW-0963">Cytoplasm</keyword>
<dbReference type="RefSeq" id="WP_090399513.1">
    <property type="nucleotide sequence ID" value="NZ_FNEN01000018.1"/>
</dbReference>
<dbReference type="InterPro" id="IPR012094">
    <property type="entry name" value="tRNA_Ile_lys_synt"/>
</dbReference>
<evidence type="ECO:0000256" key="6">
    <source>
        <dbReference type="ARBA" id="ARBA00022840"/>
    </source>
</evidence>
<evidence type="ECO:0000256" key="3">
    <source>
        <dbReference type="ARBA" id="ARBA00022598"/>
    </source>
</evidence>
<protein>
    <recommendedName>
        <fullName evidence="8">tRNA(Ile)-lysidine synthase</fullName>
        <ecNumber evidence="8">6.3.4.19</ecNumber>
    </recommendedName>
    <alternativeName>
        <fullName evidence="8">tRNA(Ile)-2-lysyl-cytidine synthase</fullName>
    </alternativeName>
    <alternativeName>
        <fullName evidence="8">tRNA(Ile)-lysidine synthetase</fullName>
    </alternativeName>
</protein>
<evidence type="ECO:0000259" key="9">
    <source>
        <dbReference type="SMART" id="SM00977"/>
    </source>
</evidence>
<dbReference type="Pfam" id="PF11734">
    <property type="entry name" value="TilS_C"/>
    <property type="match status" value="1"/>
</dbReference>
<dbReference type="SUPFAM" id="SSF82829">
    <property type="entry name" value="MesJ substrate recognition domain-like"/>
    <property type="match status" value="1"/>
</dbReference>
<evidence type="ECO:0000256" key="1">
    <source>
        <dbReference type="ARBA" id="ARBA00004496"/>
    </source>
</evidence>
<dbReference type="InterPro" id="IPR012795">
    <property type="entry name" value="tRNA_Ile_lys_synt_N"/>
</dbReference>
<dbReference type="CDD" id="cd01992">
    <property type="entry name" value="TilS_N"/>
    <property type="match status" value="1"/>
</dbReference>
<dbReference type="InterPro" id="IPR011063">
    <property type="entry name" value="TilS/TtcA_N"/>
</dbReference>
<comment type="subcellular location">
    <subcellularLocation>
        <location evidence="1 8">Cytoplasm</location>
    </subcellularLocation>
</comment>
<evidence type="ECO:0000256" key="8">
    <source>
        <dbReference type="HAMAP-Rule" id="MF_01161"/>
    </source>
</evidence>
<comment type="catalytic activity">
    <reaction evidence="7 8">
        <text>cytidine(34) in tRNA(Ile2) + L-lysine + ATP = lysidine(34) in tRNA(Ile2) + AMP + diphosphate + H(+)</text>
        <dbReference type="Rhea" id="RHEA:43744"/>
        <dbReference type="Rhea" id="RHEA-COMP:10625"/>
        <dbReference type="Rhea" id="RHEA-COMP:10670"/>
        <dbReference type="ChEBI" id="CHEBI:15378"/>
        <dbReference type="ChEBI" id="CHEBI:30616"/>
        <dbReference type="ChEBI" id="CHEBI:32551"/>
        <dbReference type="ChEBI" id="CHEBI:33019"/>
        <dbReference type="ChEBI" id="CHEBI:82748"/>
        <dbReference type="ChEBI" id="CHEBI:83665"/>
        <dbReference type="ChEBI" id="CHEBI:456215"/>
        <dbReference type="EC" id="6.3.4.19"/>
    </reaction>
</comment>
<keyword evidence="5 8" id="KW-0547">Nucleotide-binding</keyword>
<dbReference type="NCBIfam" id="TIGR02433">
    <property type="entry name" value="lysidine_TilS_C"/>
    <property type="match status" value="1"/>
</dbReference>
<feature type="domain" description="Lysidine-tRNA(Ile) synthetase C-terminal" evidence="9">
    <location>
        <begin position="380"/>
        <end position="453"/>
    </location>
</feature>
<dbReference type="GO" id="GO:0032267">
    <property type="term" value="F:tRNA(Ile)-lysidine synthase activity"/>
    <property type="evidence" value="ECO:0007669"/>
    <property type="project" value="UniProtKB-EC"/>
</dbReference>
<dbReference type="AlphaFoldDB" id="A0A1G8RHR8"/>
<organism evidence="10 11">
    <name type="scientific">Natribacillus halophilus</name>
    <dbReference type="NCBI Taxonomy" id="549003"/>
    <lineage>
        <taxon>Bacteria</taxon>
        <taxon>Bacillati</taxon>
        <taxon>Bacillota</taxon>
        <taxon>Bacilli</taxon>
        <taxon>Bacillales</taxon>
        <taxon>Bacillaceae</taxon>
        <taxon>Natribacillus</taxon>
    </lineage>
</organism>
<dbReference type="Proteomes" id="UP000198853">
    <property type="component" value="Unassembled WGS sequence"/>
</dbReference>
<dbReference type="GO" id="GO:0005524">
    <property type="term" value="F:ATP binding"/>
    <property type="evidence" value="ECO:0007669"/>
    <property type="project" value="UniProtKB-UniRule"/>
</dbReference>
<dbReference type="InterPro" id="IPR014729">
    <property type="entry name" value="Rossmann-like_a/b/a_fold"/>
</dbReference>
<comment type="function">
    <text evidence="8">Ligates lysine onto the cytidine present at position 34 of the AUA codon-specific tRNA(Ile) that contains the anticodon CAU, in an ATP-dependent manner. Cytidine is converted to lysidine, thus changing the amino acid specificity of the tRNA from methionine to isoleucine.</text>
</comment>
<dbReference type="GO" id="GO:0006400">
    <property type="term" value="P:tRNA modification"/>
    <property type="evidence" value="ECO:0007669"/>
    <property type="project" value="UniProtKB-UniRule"/>
</dbReference>
<evidence type="ECO:0000256" key="2">
    <source>
        <dbReference type="ARBA" id="ARBA00022490"/>
    </source>
</evidence>
<keyword evidence="6 8" id="KW-0067">ATP-binding</keyword>
<keyword evidence="3 8" id="KW-0436">Ligase</keyword>
<evidence type="ECO:0000256" key="4">
    <source>
        <dbReference type="ARBA" id="ARBA00022694"/>
    </source>
</evidence>
<dbReference type="Pfam" id="PF09179">
    <property type="entry name" value="TilS"/>
    <property type="match status" value="1"/>
</dbReference>
<dbReference type="InterPro" id="IPR012796">
    <property type="entry name" value="Lysidine-tRNA-synth_C"/>
</dbReference>
<dbReference type="EC" id="6.3.4.19" evidence="8"/>
<sequence length="458" mass="52611">MKHKIETFASRHEMFPPGTAVLVAVSGGVDSMALLHYLHSNRHVYGVTVMAVHCNHGLRVDAFADEKLVEQFCRENDIPFFYKKLDLPSSRSIQRVSREMRYEFFSEIMASENVDRLATAHHGDDQVETILMQQMRGINYYGGQIGIAAHRPFGLGKLVRPLLALTKAELIAYARAYSVPWREDTSNEKDDYTRNRVRNHLLPTLKRENREVHAHFQTFAEDVRDDAIYLHEQAEKIISETTEKQPDGYKLEITPFRQYPIPLQRRAIHLLLNYLYEQKHTQFSRVHIDECLALMASRYPSAERSFPEGVYARRNYGQLHLANHKGAKGTERDEWPKALYEFPAKVDSEMGSLCFKHVKERVPHDEATYCCPLATLSLPLLVRTRLPGDVIRPLGLGGTQKLKQVMIDAKVPRPERSRWPVVTDAKGTVLWVPLLKKNEDAGRHARDGEYLLITFKGV</sequence>
<keyword evidence="11" id="KW-1185">Reference proteome</keyword>
<dbReference type="PANTHER" id="PTHR43033:SF1">
    <property type="entry name" value="TRNA(ILE)-LYSIDINE SYNTHASE-RELATED"/>
    <property type="match status" value="1"/>
</dbReference>
<dbReference type="SUPFAM" id="SSF56037">
    <property type="entry name" value="PheT/TilS domain"/>
    <property type="match status" value="1"/>
</dbReference>
<gene>
    <name evidence="8" type="primary">tilS</name>
    <name evidence="10" type="ORF">SAMN04488123_11813</name>
</gene>
<dbReference type="SMART" id="SM00977">
    <property type="entry name" value="TilS_C"/>
    <property type="match status" value="1"/>
</dbReference>